<dbReference type="GO" id="GO:0000105">
    <property type="term" value="P:L-histidine biosynthetic process"/>
    <property type="evidence" value="ECO:0007669"/>
    <property type="project" value="InterPro"/>
</dbReference>
<keyword evidence="4" id="KW-0862">Zinc</keyword>
<dbReference type="Pfam" id="PF00815">
    <property type="entry name" value="Histidinol_dh"/>
    <property type="match status" value="1"/>
</dbReference>
<dbReference type="FunFam" id="3.40.50.1980:FF:000001">
    <property type="entry name" value="Histidinol dehydrogenase"/>
    <property type="match status" value="1"/>
</dbReference>
<dbReference type="InterPro" id="IPR022695">
    <property type="entry name" value="Histidinol_DH_monofunct"/>
</dbReference>
<keyword evidence="5" id="KW-0560">Oxidoreductase</keyword>
<reference evidence="6" key="1">
    <citation type="submission" date="2020-05" db="EMBL/GenBank/DDBJ databases">
        <authorList>
            <person name="Chiriac C."/>
            <person name="Salcher M."/>
            <person name="Ghai R."/>
            <person name="Kavagutti S V."/>
        </authorList>
    </citation>
    <scope>NUCLEOTIDE SEQUENCE</scope>
</reference>
<dbReference type="PANTHER" id="PTHR21256:SF2">
    <property type="entry name" value="HISTIDINE BIOSYNTHESIS TRIFUNCTIONAL PROTEIN"/>
    <property type="match status" value="1"/>
</dbReference>
<dbReference type="PRINTS" id="PR00083">
    <property type="entry name" value="HOLDHDRGNASE"/>
</dbReference>
<comment type="similarity">
    <text evidence="2">Belongs to the histidinol dehydrogenase family.</text>
</comment>
<dbReference type="NCBIfam" id="TIGR00069">
    <property type="entry name" value="hisD"/>
    <property type="match status" value="1"/>
</dbReference>
<dbReference type="PIRSF" id="PIRSF000099">
    <property type="entry name" value="Histidinol_dh"/>
    <property type="match status" value="1"/>
</dbReference>
<proteinExistence type="inferred from homology"/>
<evidence type="ECO:0000256" key="3">
    <source>
        <dbReference type="ARBA" id="ARBA00022723"/>
    </source>
</evidence>
<evidence type="ECO:0000313" key="6">
    <source>
        <dbReference type="EMBL" id="CAB4541391.1"/>
    </source>
</evidence>
<evidence type="ECO:0000256" key="5">
    <source>
        <dbReference type="ARBA" id="ARBA00023002"/>
    </source>
</evidence>
<comment type="cofactor">
    <cofactor evidence="1">
        <name>Zn(2+)</name>
        <dbReference type="ChEBI" id="CHEBI:29105"/>
    </cofactor>
</comment>
<dbReference type="GO" id="GO:0004399">
    <property type="term" value="F:histidinol dehydrogenase activity"/>
    <property type="evidence" value="ECO:0007669"/>
    <property type="project" value="InterPro"/>
</dbReference>
<dbReference type="PANTHER" id="PTHR21256">
    <property type="entry name" value="HISTIDINOL DEHYDROGENASE HDH"/>
    <property type="match status" value="1"/>
</dbReference>
<dbReference type="Gene3D" id="1.20.5.1300">
    <property type="match status" value="1"/>
</dbReference>
<dbReference type="SUPFAM" id="SSF53720">
    <property type="entry name" value="ALDH-like"/>
    <property type="match status" value="1"/>
</dbReference>
<organism evidence="6">
    <name type="scientific">freshwater metagenome</name>
    <dbReference type="NCBI Taxonomy" id="449393"/>
    <lineage>
        <taxon>unclassified sequences</taxon>
        <taxon>metagenomes</taxon>
        <taxon>ecological metagenomes</taxon>
    </lineage>
</organism>
<evidence type="ECO:0000256" key="1">
    <source>
        <dbReference type="ARBA" id="ARBA00001947"/>
    </source>
</evidence>
<dbReference type="Gene3D" id="3.40.50.1980">
    <property type="entry name" value="Nitrogenase molybdenum iron protein domain"/>
    <property type="match status" value="2"/>
</dbReference>
<accession>A0A6J6BQP3</accession>
<evidence type="ECO:0000256" key="4">
    <source>
        <dbReference type="ARBA" id="ARBA00022833"/>
    </source>
</evidence>
<dbReference type="HAMAP" id="MF_01024">
    <property type="entry name" value="HisD"/>
    <property type="match status" value="1"/>
</dbReference>
<dbReference type="InterPro" id="IPR016161">
    <property type="entry name" value="Ald_DH/histidinol_DH"/>
</dbReference>
<dbReference type="AlphaFoldDB" id="A0A6J6BQP3"/>
<gene>
    <name evidence="6" type="ORF">UFOPK1358_01041</name>
</gene>
<protein>
    <submittedName>
        <fullName evidence="6">Unannotated protein</fullName>
    </submittedName>
</protein>
<dbReference type="InterPro" id="IPR012131">
    <property type="entry name" value="Hstdl_DH"/>
</dbReference>
<dbReference type="GO" id="GO:0046872">
    <property type="term" value="F:metal ion binding"/>
    <property type="evidence" value="ECO:0007669"/>
    <property type="project" value="UniProtKB-KW"/>
</dbReference>
<dbReference type="GO" id="GO:0051287">
    <property type="term" value="F:NAD binding"/>
    <property type="evidence" value="ECO:0007669"/>
    <property type="project" value="InterPro"/>
</dbReference>
<dbReference type="EMBL" id="CAEZSF010000093">
    <property type="protein sequence ID" value="CAB4541391.1"/>
    <property type="molecule type" value="Genomic_DNA"/>
</dbReference>
<evidence type="ECO:0000256" key="2">
    <source>
        <dbReference type="ARBA" id="ARBA00010178"/>
    </source>
</evidence>
<sequence>MATLIGVLNQLDLRGVTDFAGLLPRPSVDDDGPVEAVRGILAEVESRGDEAVREFTSRFDGVDLGDLRVSAEEIQLALDSLAPELRTALELARDRIADHHRSQLHAAVDHGSDGVHIRSYRTPVGRAGCYVPGGRAAYPSTLLMTAVPALVAGVGEVVVCVPADKATGKVAAVTLAAAALAGVAEVYAIGGAQAIAAMAYGTESIAAVDVICGPGNKYVAIAKQQVAARVGVAAAFAGPSEVVVIADGSVPATFAAIDVILQAEHGPDGLAWLITWDQSVAESVTSEVGRITENSPRRAEITATLAEGGYAVLVDSPEAALQVSNLVAPEHLELLCHEAESLLPLIENAGAVFVGPWSPASVGDYVAGPSHVLPTFGTARFASALTVDDFLKQHHIITVNESAYDAGGLAGSVEVLADAEGLTAHADSIRVRAAARASGEFGSSTSESLGAL</sequence>
<name>A0A6J6BQP3_9ZZZZ</name>
<dbReference type="GO" id="GO:0005829">
    <property type="term" value="C:cytosol"/>
    <property type="evidence" value="ECO:0007669"/>
    <property type="project" value="TreeGrafter"/>
</dbReference>
<dbReference type="CDD" id="cd06572">
    <property type="entry name" value="Histidinol_dh"/>
    <property type="match status" value="1"/>
</dbReference>
<keyword evidence="3" id="KW-0479">Metal-binding</keyword>